<keyword evidence="2 12" id="KW-0547">Nucleotide-binding</keyword>
<dbReference type="GO" id="GO:0000725">
    <property type="term" value="P:recombinational repair"/>
    <property type="evidence" value="ECO:0007669"/>
    <property type="project" value="TreeGrafter"/>
</dbReference>
<evidence type="ECO:0000256" key="2">
    <source>
        <dbReference type="ARBA" id="ARBA00022741"/>
    </source>
</evidence>
<dbReference type="GO" id="GO:0016787">
    <property type="term" value="F:hydrolase activity"/>
    <property type="evidence" value="ECO:0007669"/>
    <property type="project" value="UniProtKB-KW"/>
</dbReference>
<keyword evidence="4 12" id="KW-0863">Zinc-finger</keyword>
<dbReference type="GO" id="GO:0003684">
    <property type="term" value="F:damaged DNA binding"/>
    <property type="evidence" value="ECO:0007669"/>
    <property type="project" value="InterPro"/>
</dbReference>
<evidence type="ECO:0000256" key="7">
    <source>
        <dbReference type="ARBA" id="ARBA00022840"/>
    </source>
</evidence>
<name>A0A0G0K2F0_9BACT</name>
<evidence type="ECO:0000256" key="9">
    <source>
        <dbReference type="ARBA" id="ARBA00023125"/>
    </source>
</evidence>
<keyword evidence="8" id="KW-0346">Stress response</keyword>
<dbReference type="GO" id="GO:0005524">
    <property type="term" value="F:ATP binding"/>
    <property type="evidence" value="ECO:0007669"/>
    <property type="project" value="UniProtKB-UniRule"/>
</dbReference>
<dbReference type="Pfam" id="PF13541">
    <property type="entry name" value="ChlI"/>
    <property type="match status" value="1"/>
</dbReference>
<dbReference type="GO" id="GO:0005829">
    <property type="term" value="C:cytosol"/>
    <property type="evidence" value="ECO:0007669"/>
    <property type="project" value="TreeGrafter"/>
</dbReference>
<comment type="caution">
    <text evidence="14">The sequence shown here is derived from an EMBL/GenBank/DDBJ whole genome shotgun (WGS) entry which is preliminary data.</text>
</comment>
<evidence type="ECO:0000256" key="8">
    <source>
        <dbReference type="ARBA" id="ARBA00023016"/>
    </source>
</evidence>
<feature type="non-terminal residue" evidence="14">
    <location>
        <position position="1"/>
    </location>
</feature>
<feature type="domain" description="RecA family profile 1" evidence="13">
    <location>
        <begin position="76"/>
        <end position="225"/>
    </location>
</feature>
<evidence type="ECO:0000256" key="10">
    <source>
        <dbReference type="ARBA" id="ARBA00023204"/>
    </source>
</evidence>
<dbReference type="PATRIC" id="fig|1618336.3.peg.373"/>
<dbReference type="EMBL" id="LBUX01000021">
    <property type="protein sequence ID" value="KKQ73898.1"/>
    <property type="molecule type" value="Genomic_DNA"/>
</dbReference>
<comment type="function">
    <text evidence="12">DNA-dependent ATPase involved in processing of recombination intermediates, plays a role in repairing DNA breaks. Stimulates the branch migration of RecA-mediated strand transfer reactions, allowing the 3' invading strand to extend heteroduplex DNA faster. Binds ssDNA in the presence of ADP but not other nucleotides, has ATPase activity that is stimulated by ssDNA and various branched DNA structures, but inhibited by SSB. Does not have RecA's homology-searching function.</text>
</comment>
<keyword evidence="5" id="KW-0378">Hydrolase</keyword>
<dbReference type="HAMAP" id="MF_01498">
    <property type="entry name" value="RadA_bact"/>
    <property type="match status" value="1"/>
</dbReference>
<keyword evidence="9 12" id="KW-0238">DNA-binding</keyword>
<dbReference type="Gene3D" id="3.40.50.300">
    <property type="entry name" value="P-loop containing nucleotide triphosphate hydrolases"/>
    <property type="match status" value="1"/>
</dbReference>
<evidence type="ECO:0000256" key="11">
    <source>
        <dbReference type="NCBIfam" id="TIGR00416"/>
    </source>
</evidence>
<dbReference type="GO" id="GO:0008270">
    <property type="term" value="F:zinc ion binding"/>
    <property type="evidence" value="ECO:0007669"/>
    <property type="project" value="UniProtKB-KW"/>
</dbReference>
<keyword evidence="3 12" id="KW-0227">DNA damage</keyword>
<dbReference type="SUPFAM" id="SSF54211">
    <property type="entry name" value="Ribosomal protein S5 domain 2-like"/>
    <property type="match status" value="1"/>
</dbReference>
<evidence type="ECO:0000259" key="13">
    <source>
        <dbReference type="PROSITE" id="PS50162"/>
    </source>
</evidence>
<evidence type="ECO:0000313" key="15">
    <source>
        <dbReference type="Proteomes" id="UP000034498"/>
    </source>
</evidence>
<dbReference type="SUPFAM" id="SSF52540">
    <property type="entry name" value="P-loop containing nucleoside triphosphate hydrolases"/>
    <property type="match status" value="1"/>
</dbReference>
<evidence type="ECO:0000313" key="14">
    <source>
        <dbReference type="EMBL" id="KKQ73898.1"/>
    </source>
</evidence>
<keyword evidence="1 12" id="KW-0479">Metal-binding</keyword>
<dbReference type="InterPro" id="IPR041166">
    <property type="entry name" value="Rubredoxin_2"/>
</dbReference>
<dbReference type="PRINTS" id="PR01874">
    <property type="entry name" value="DNAREPAIRADA"/>
</dbReference>
<evidence type="ECO:0000256" key="12">
    <source>
        <dbReference type="RuleBase" id="RU003555"/>
    </source>
</evidence>
<dbReference type="InterPro" id="IPR020588">
    <property type="entry name" value="RecA_ATP-bd"/>
</dbReference>
<comment type="similarity">
    <text evidence="12">Belongs to the RecA family. RadA subfamily.</text>
</comment>
<dbReference type="FunFam" id="3.40.50.300:FF:000050">
    <property type="entry name" value="DNA repair protein RadA"/>
    <property type="match status" value="1"/>
</dbReference>
<dbReference type="Gene3D" id="3.30.230.10">
    <property type="match status" value="1"/>
</dbReference>
<keyword evidence="6 12" id="KW-0862">Zinc</keyword>
<evidence type="ECO:0000256" key="3">
    <source>
        <dbReference type="ARBA" id="ARBA00022763"/>
    </source>
</evidence>
<evidence type="ECO:0000256" key="6">
    <source>
        <dbReference type="ARBA" id="ARBA00022833"/>
    </source>
</evidence>
<evidence type="ECO:0000256" key="1">
    <source>
        <dbReference type="ARBA" id="ARBA00022723"/>
    </source>
</evidence>
<proteinExistence type="inferred from homology"/>
<dbReference type="PANTHER" id="PTHR32472:SF10">
    <property type="entry name" value="DNA REPAIR PROTEIN RADA-LIKE PROTEIN"/>
    <property type="match status" value="1"/>
</dbReference>
<evidence type="ECO:0000256" key="5">
    <source>
        <dbReference type="ARBA" id="ARBA00022801"/>
    </source>
</evidence>
<dbReference type="PROSITE" id="PS50162">
    <property type="entry name" value="RECA_2"/>
    <property type="match status" value="1"/>
</dbReference>
<keyword evidence="10 12" id="KW-0234">DNA repair</keyword>
<dbReference type="InterPro" id="IPR027417">
    <property type="entry name" value="P-loop_NTPase"/>
</dbReference>
<dbReference type="Proteomes" id="UP000034498">
    <property type="component" value="Unassembled WGS sequence"/>
</dbReference>
<dbReference type="PANTHER" id="PTHR32472">
    <property type="entry name" value="DNA REPAIR PROTEIN RADA"/>
    <property type="match status" value="1"/>
</dbReference>
<dbReference type="STRING" id="1618336.US94_C0021G0011"/>
<dbReference type="CDD" id="cd01121">
    <property type="entry name" value="RadA_SMS_N"/>
    <property type="match status" value="1"/>
</dbReference>
<gene>
    <name evidence="14" type="ORF">US94_C0021G0011</name>
</gene>
<dbReference type="Pfam" id="PF18073">
    <property type="entry name" value="Zn_ribbon_LapB"/>
    <property type="match status" value="1"/>
</dbReference>
<dbReference type="InterPro" id="IPR004504">
    <property type="entry name" value="DNA_repair_RadA"/>
</dbReference>
<dbReference type="InterPro" id="IPR003593">
    <property type="entry name" value="AAA+_ATPase"/>
</dbReference>
<dbReference type="Pfam" id="PF13481">
    <property type="entry name" value="AAA_25"/>
    <property type="match status" value="1"/>
</dbReference>
<dbReference type="InterPro" id="IPR014721">
    <property type="entry name" value="Ribsml_uS5_D2-typ_fold_subgr"/>
</dbReference>
<evidence type="ECO:0000256" key="4">
    <source>
        <dbReference type="ARBA" id="ARBA00022771"/>
    </source>
</evidence>
<protein>
    <recommendedName>
        <fullName evidence="11 12">DNA repair protein RadA</fullName>
    </recommendedName>
</protein>
<accession>A0A0G0K2F0</accession>
<sequence>IKKTLRYNKDTMSSEQIIFNCADCGQEYFKWQGRCDRCGAWNTLKEMRFSKESVRTNFLGANQTEPTEISKINIKNITRIKTGLNEFDRVLGGGIVPGSIFILGGDPGIGKSTLLLQISALVKNVLYISGEESLEQIKLRFERLGLHSSVGGIKLKLYNETNIDVIAKKIQAEKPELAIIDSIQTVYLENIPAAAGSIAQVKECAMKLQQLAKSTQTAVALVGHVTKDGAVAGPRTLEHLVDAVLYLEGERFHEHRILRGVKNRFGTTDEIGIFEMTEKGLMEVKNPSKLFLAERLSNTAGTVVTATIEGSRSLLVEVQALTATTVFGYPQRRTSGFDLNRLQLLVAVLQKKAGINIANQDIFVNIVGGVKIIEPAVDLAVVLAIASASRGKVIDPKLCVFGELGLSGEIRRVSREEKRKAEAERLGFNKFIKEKTILEAVRRYCV</sequence>
<keyword evidence="7 12" id="KW-0067">ATP-binding</keyword>
<dbReference type="InterPro" id="IPR020568">
    <property type="entry name" value="Ribosomal_Su5_D2-typ_SF"/>
</dbReference>
<dbReference type="SMART" id="SM00382">
    <property type="entry name" value="AAA"/>
    <property type="match status" value="1"/>
</dbReference>
<dbReference type="AlphaFoldDB" id="A0A0G0K2F0"/>
<reference evidence="14 15" key="1">
    <citation type="journal article" date="2015" name="Nature">
        <title>rRNA introns, odd ribosomes, and small enigmatic genomes across a large radiation of phyla.</title>
        <authorList>
            <person name="Brown C.T."/>
            <person name="Hug L.A."/>
            <person name="Thomas B.C."/>
            <person name="Sharon I."/>
            <person name="Castelle C.J."/>
            <person name="Singh A."/>
            <person name="Wilkins M.J."/>
            <person name="Williams K.H."/>
            <person name="Banfield J.F."/>
        </authorList>
    </citation>
    <scope>NUCLEOTIDE SEQUENCE [LARGE SCALE GENOMIC DNA]</scope>
</reference>
<organism evidence="14 15">
    <name type="scientific">Berkelbacteria bacterium GW2011_GWB1_38_5</name>
    <dbReference type="NCBI Taxonomy" id="1618336"/>
    <lineage>
        <taxon>Bacteria</taxon>
        <taxon>Candidatus Berkelbacteria</taxon>
    </lineage>
</organism>
<dbReference type="GO" id="GO:0140664">
    <property type="term" value="F:ATP-dependent DNA damage sensor activity"/>
    <property type="evidence" value="ECO:0007669"/>
    <property type="project" value="InterPro"/>
</dbReference>
<dbReference type="NCBIfam" id="TIGR00416">
    <property type="entry name" value="sms"/>
    <property type="match status" value="1"/>
</dbReference>